<reference evidence="8 9" key="1">
    <citation type="journal article" date="2015" name="Int. J. Syst. Evol. Microbiol.">
        <title>Erythrobacter atlanticus sp. nov., a bacterium from ocean sediment able to degrade polycyclic aromatic hydrocarbons.</title>
        <authorList>
            <person name="Zhuang L."/>
            <person name="Liu Y."/>
            <person name="Wang L."/>
            <person name="Wang W."/>
            <person name="Shao Z."/>
        </authorList>
    </citation>
    <scope>NUCLEOTIDE SEQUENCE [LARGE SCALE GENOMIC DNA]</scope>
    <source>
        <strain evidence="9">s21-N3</strain>
    </source>
</reference>
<dbReference type="PANTHER" id="PTHR38459:SF1">
    <property type="entry name" value="PROPHAGE BACTOPRENOL-LINKED GLUCOSE TRANSLOCASE HOMOLOG"/>
    <property type="match status" value="1"/>
</dbReference>
<comment type="subcellular location">
    <subcellularLocation>
        <location evidence="1">Membrane</location>
        <topology evidence="1">Multi-pass membrane protein</topology>
    </subcellularLocation>
</comment>
<dbReference type="OrthoDB" id="6196188at2"/>
<feature type="transmembrane region" description="Helical" evidence="6">
    <location>
        <begin position="12"/>
        <end position="33"/>
    </location>
</feature>
<dbReference type="AlphaFoldDB" id="A0A0H4VBD7"/>
<accession>A0A0H4VBD7</accession>
<feature type="domain" description="GtrA/DPMS transmembrane" evidence="7">
    <location>
        <begin position="12"/>
        <end position="126"/>
    </location>
</feature>
<evidence type="ECO:0000259" key="7">
    <source>
        <dbReference type="Pfam" id="PF04138"/>
    </source>
</evidence>
<feature type="transmembrane region" description="Helical" evidence="6">
    <location>
        <begin position="76"/>
        <end position="98"/>
    </location>
</feature>
<keyword evidence="9" id="KW-1185">Reference proteome</keyword>
<evidence type="ECO:0000256" key="2">
    <source>
        <dbReference type="ARBA" id="ARBA00009399"/>
    </source>
</evidence>
<reference evidence="9" key="2">
    <citation type="submission" date="2015-04" db="EMBL/GenBank/DDBJ databases">
        <title>The complete genome sequence of Erythrobacter sp. s21-N3.</title>
        <authorList>
            <person name="Zhuang L."/>
            <person name="Liu Y."/>
            <person name="Shao Z."/>
        </authorList>
    </citation>
    <scope>NUCLEOTIDE SEQUENCE [LARGE SCALE GENOMIC DNA]</scope>
    <source>
        <strain evidence="9">s21-N3</strain>
    </source>
</reference>
<dbReference type="GO" id="GO:0005886">
    <property type="term" value="C:plasma membrane"/>
    <property type="evidence" value="ECO:0007669"/>
    <property type="project" value="TreeGrafter"/>
</dbReference>
<dbReference type="Pfam" id="PF04138">
    <property type="entry name" value="GtrA_DPMS_TM"/>
    <property type="match status" value="1"/>
</dbReference>
<evidence type="ECO:0000256" key="5">
    <source>
        <dbReference type="ARBA" id="ARBA00023136"/>
    </source>
</evidence>
<feature type="transmembrane region" description="Helical" evidence="6">
    <location>
        <begin position="39"/>
        <end position="56"/>
    </location>
</feature>
<evidence type="ECO:0000256" key="6">
    <source>
        <dbReference type="SAM" id="Phobius"/>
    </source>
</evidence>
<evidence type="ECO:0000313" key="9">
    <source>
        <dbReference type="Proteomes" id="UP000059113"/>
    </source>
</evidence>
<dbReference type="EMBL" id="CP011310">
    <property type="protein sequence ID" value="AKQ41695.1"/>
    <property type="molecule type" value="Genomic_DNA"/>
</dbReference>
<name>A0A0H4VBD7_9SPHN</name>
<keyword evidence="3 6" id="KW-0812">Transmembrane</keyword>
<organism evidence="8 9">
    <name type="scientific">Aurantiacibacter atlanticus</name>
    <dbReference type="NCBI Taxonomy" id="1648404"/>
    <lineage>
        <taxon>Bacteria</taxon>
        <taxon>Pseudomonadati</taxon>
        <taxon>Pseudomonadota</taxon>
        <taxon>Alphaproteobacteria</taxon>
        <taxon>Sphingomonadales</taxon>
        <taxon>Erythrobacteraceae</taxon>
        <taxon>Aurantiacibacter</taxon>
    </lineage>
</organism>
<dbReference type="GO" id="GO:0000271">
    <property type="term" value="P:polysaccharide biosynthetic process"/>
    <property type="evidence" value="ECO:0007669"/>
    <property type="project" value="InterPro"/>
</dbReference>
<feature type="transmembrane region" description="Helical" evidence="6">
    <location>
        <begin position="104"/>
        <end position="125"/>
    </location>
</feature>
<evidence type="ECO:0000256" key="1">
    <source>
        <dbReference type="ARBA" id="ARBA00004141"/>
    </source>
</evidence>
<sequence>MRMNTELATIQRFILVGLLNTALGYFFILAALWFGAGDYRANAIGFALGLPISYALHRLWTFRPKHRASLGEIARYLMAFLISYGVNLAVITAGRMAGYSESPIVQGLAIATYAAVFYVITRLAVFRRPD</sequence>
<gene>
    <name evidence="8" type="ORF">CP97_06165</name>
</gene>
<evidence type="ECO:0000256" key="4">
    <source>
        <dbReference type="ARBA" id="ARBA00022989"/>
    </source>
</evidence>
<keyword evidence="4 6" id="KW-1133">Transmembrane helix</keyword>
<dbReference type="Proteomes" id="UP000059113">
    <property type="component" value="Chromosome"/>
</dbReference>
<dbReference type="InterPro" id="IPR007267">
    <property type="entry name" value="GtrA_DPMS_TM"/>
</dbReference>
<dbReference type="KEGG" id="ery:CP97_06165"/>
<proteinExistence type="inferred from homology"/>
<comment type="similarity">
    <text evidence="2">Belongs to the GtrA family.</text>
</comment>
<dbReference type="PANTHER" id="PTHR38459">
    <property type="entry name" value="PROPHAGE BACTOPRENOL-LINKED GLUCOSE TRANSLOCASE HOMOLOG"/>
    <property type="match status" value="1"/>
</dbReference>
<evidence type="ECO:0000313" key="8">
    <source>
        <dbReference type="EMBL" id="AKQ41695.1"/>
    </source>
</evidence>
<protein>
    <recommendedName>
        <fullName evidence="7">GtrA/DPMS transmembrane domain-containing protein</fullName>
    </recommendedName>
</protein>
<dbReference type="InterPro" id="IPR051401">
    <property type="entry name" value="GtrA_CellWall_Glycosyl"/>
</dbReference>
<evidence type="ECO:0000256" key="3">
    <source>
        <dbReference type="ARBA" id="ARBA00022692"/>
    </source>
</evidence>
<keyword evidence="5 6" id="KW-0472">Membrane</keyword>